<reference evidence="11 12" key="1">
    <citation type="submission" date="2016-04" db="EMBL/GenBank/DDBJ databases">
        <title>The genome of Intoshia linei affirms orthonectids as highly simplified spiralians.</title>
        <authorList>
            <person name="Mikhailov K.V."/>
            <person name="Slusarev G.S."/>
            <person name="Nikitin M.A."/>
            <person name="Logacheva M.D."/>
            <person name="Penin A."/>
            <person name="Aleoshin V."/>
            <person name="Panchin Y.V."/>
        </authorList>
    </citation>
    <scope>NUCLEOTIDE SEQUENCE [LARGE SCALE GENOMIC DNA]</scope>
    <source>
        <strain evidence="11">Intl2013</strain>
        <tissue evidence="11">Whole animal</tissue>
    </source>
</reference>
<dbReference type="AlphaFoldDB" id="A0A177B9M9"/>
<keyword evidence="8 10" id="KW-0472">Membrane</keyword>
<gene>
    <name evidence="11" type="ORF">A3Q56_01352</name>
</gene>
<dbReference type="Gene3D" id="1.10.10.10">
    <property type="entry name" value="Winged helix-like DNA-binding domain superfamily/Winged helix DNA-binding domain"/>
    <property type="match status" value="1"/>
</dbReference>
<protein>
    <recommendedName>
        <fullName evidence="3">DDRGK domain-containing protein 1</fullName>
    </recommendedName>
</protein>
<sequence>MVSSVDINVYIFLLVSTLTIIVGVYIFIWKKSRKSTNDKSESLIRPQSDEKNELDSEIDFEEFMKNFKGPKKVAEKKWAKILIKKDKHEQLMQRLNERRRKDKEELEAIRLRKIENQTEELNEKLEKEKIDEKIKKKKEEDFNEYLKIKDTFSTLDEGDSENLFDNCSTLNEFIEFVKKKKMIELEELAAHFHLRVDEIINRMKSLLEIDRISGVFDDRGKFIYLTRQDLLNVANFIEERGYVSIKEISQESGRLCLGSIQ</sequence>
<comment type="subcellular location">
    <subcellularLocation>
        <location evidence="1">Endoplasmic reticulum membrane</location>
        <topology evidence="1">Single-pass membrane protein</topology>
    </subcellularLocation>
</comment>
<evidence type="ECO:0000313" key="11">
    <source>
        <dbReference type="EMBL" id="OAF70880.1"/>
    </source>
</evidence>
<dbReference type="EMBL" id="LWCA01000102">
    <property type="protein sequence ID" value="OAF70880.1"/>
    <property type="molecule type" value="Genomic_DNA"/>
</dbReference>
<evidence type="ECO:0000256" key="9">
    <source>
        <dbReference type="SAM" id="Coils"/>
    </source>
</evidence>
<dbReference type="FunFam" id="1.10.10.10:FF:000143">
    <property type="entry name" value="DDRGK domain-containing protein 1"/>
    <property type="match status" value="1"/>
</dbReference>
<dbReference type="GO" id="GO:0005789">
    <property type="term" value="C:endoplasmic reticulum membrane"/>
    <property type="evidence" value="ECO:0007669"/>
    <property type="project" value="UniProtKB-SubCell"/>
</dbReference>
<evidence type="ECO:0000256" key="5">
    <source>
        <dbReference type="ARBA" id="ARBA00022786"/>
    </source>
</evidence>
<keyword evidence="7 10" id="KW-1133">Transmembrane helix</keyword>
<feature type="coiled-coil region" evidence="9">
    <location>
        <begin position="85"/>
        <end position="135"/>
    </location>
</feature>
<dbReference type="InterPro" id="IPR019153">
    <property type="entry name" value="DDRGK_dom-contain"/>
</dbReference>
<dbReference type="SMART" id="SM01128">
    <property type="entry name" value="DDRGK"/>
    <property type="match status" value="1"/>
</dbReference>
<dbReference type="Proteomes" id="UP000078046">
    <property type="component" value="Unassembled WGS sequence"/>
</dbReference>
<evidence type="ECO:0000256" key="4">
    <source>
        <dbReference type="ARBA" id="ARBA00022692"/>
    </source>
</evidence>
<proteinExistence type="inferred from homology"/>
<comment type="caution">
    <text evidence="11">The sequence shown here is derived from an EMBL/GenBank/DDBJ whole genome shotgun (WGS) entry which is preliminary data.</text>
</comment>
<comment type="similarity">
    <text evidence="2">Belongs to the DDRGK1 family.</text>
</comment>
<dbReference type="InterPro" id="IPR036388">
    <property type="entry name" value="WH-like_DNA-bd_sf"/>
</dbReference>
<dbReference type="PANTHER" id="PTHR48176">
    <property type="entry name" value="DDRGK DOMAIN-CONTAINING PROTEIN 1"/>
    <property type="match status" value="1"/>
</dbReference>
<evidence type="ECO:0000256" key="6">
    <source>
        <dbReference type="ARBA" id="ARBA00022824"/>
    </source>
</evidence>
<keyword evidence="5" id="KW-0833">Ubl conjugation pathway</keyword>
<keyword evidence="4 10" id="KW-0812">Transmembrane</keyword>
<dbReference type="InterPro" id="IPR036390">
    <property type="entry name" value="WH_DNA-bd_sf"/>
</dbReference>
<feature type="transmembrane region" description="Helical" evidence="10">
    <location>
        <begin position="7"/>
        <end position="29"/>
    </location>
</feature>
<dbReference type="GO" id="GO:0044389">
    <property type="term" value="F:ubiquitin-like protein ligase binding"/>
    <property type="evidence" value="ECO:0007669"/>
    <property type="project" value="TreeGrafter"/>
</dbReference>
<accession>A0A177B9M9</accession>
<name>A0A177B9M9_9BILA</name>
<evidence type="ECO:0000256" key="10">
    <source>
        <dbReference type="SAM" id="Phobius"/>
    </source>
</evidence>
<evidence type="ECO:0000256" key="7">
    <source>
        <dbReference type="ARBA" id="ARBA00022989"/>
    </source>
</evidence>
<dbReference type="InterPro" id="IPR050899">
    <property type="entry name" value="DDRGK_domain-containing"/>
</dbReference>
<evidence type="ECO:0000256" key="1">
    <source>
        <dbReference type="ARBA" id="ARBA00004389"/>
    </source>
</evidence>
<keyword evidence="12" id="KW-1185">Reference proteome</keyword>
<dbReference type="PANTHER" id="PTHR48176:SF1">
    <property type="entry name" value="DDRGK DOMAIN-CONTAINING PROTEIN 1"/>
    <property type="match status" value="1"/>
</dbReference>
<dbReference type="OrthoDB" id="2285710at2759"/>
<evidence type="ECO:0000313" key="12">
    <source>
        <dbReference type="Proteomes" id="UP000078046"/>
    </source>
</evidence>
<keyword evidence="9" id="KW-0175">Coiled coil</keyword>
<dbReference type="SUPFAM" id="SSF46785">
    <property type="entry name" value="Winged helix' DNA-binding domain"/>
    <property type="match status" value="1"/>
</dbReference>
<dbReference type="Pfam" id="PF09756">
    <property type="entry name" value="DDRGK"/>
    <property type="match status" value="1"/>
</dbReference>
<keyword evidence="6" id="KW-0256">Endoplasmic reticulum</keyword>
<evidence type="ECO:0000256" key="2">
    <source>
        <dbReference type="ARBA" id="ARBA00009829"/>
    </source>
</evidence>
<evidence type="ECO:0000256" key="3">
    <source>
        <dbReference type="ARBA" id="ARBA00018218"/>
    </source>
</evidence>
<organism evidence="11 12">
    <name type="scientific">Intoshia linei</name>
    <dbReference type="NCBI Taxonomy" id="1819745"/>
    <lineage>
        <taxon>Eukaryota</taxon>
        <taxon>Metazoa</taxon>
        <taxon>Spiralia</taxon>
        <taxon>Lophotrochozoa</taxon>
        <taxon>Mesozoa</taxon>
        <taxon>Orthonectida</taxon>
        <taxon>Rhopaluridae</taxon>
        <taxon>Intoshia</taxon>
    </lineage>
</organism>
<evidence type="ECO:0000256" key="8">
    <source>
        <dbReference type="ARBA" id="ARBA00023136"/>
    </source>
</evidence>